<evidence type="ECO:0000259" key="4">
    <source>
        <dbReference type="Pfam" id="PF00733"/>
    </source>
</evidence>
<proteinExistence type="predicted"/>
<dbReference type="Gene3D" id="3.60.20.10">
    <property type="entry name" value="Glutamine Phosphoribosylpyrophosphate, subunit 1, domain 1"/>
    <property type="match status" value="1"/>
</dbReference>
<dbReference type="InterPro" id="IPR029055">
    <property type="entry name" value="Ntn_hydrolases_N"/>
</dbReference>
<dbReference type="InterPro" id="IPR051786">
    <property type="entry name" value="ASN_synthetase/amidase"/>
</dbReference>
<reference evidence="5 6" key="1">
    <citation type="submission" date="2020-08" db="EMBL/GenBank/DDBJ databases">
        <title>Genomic Encyclopedia of Type Strains, Phase IV (KMG-IV): sequencing the most valuable type-strain genomes for metagenomic binning, comparative biology and taxonomic classification.</title>
        <authorList>
            <person name="Goeker M."/>
        </authorList>
    </citation>
    <scope>NUCLEOTIDE SEQUENCE [LARGE SCALE GENOMIC DNA]</scope>
    <source>
        <strain evidence="5 6">DSM 14552</strain>
    </source>
</reference>
<dbReference type="RefSeq" id="WP_183612337.1">
    <property type="nucleotide sequence ID" value="NZ_JACICY010000002.1"/>
</dbReference>
<accession>A0A7W5ZUB8</accession>
<dbReference type="AlphaFoldDB" id="A0A7W5ZUB8"/>
<organism evidence="5 6">
    <name type="scientific">Novosphingobium hassiacum</name>
    <dbReference type="NCBI Taxonomy" id="173676"/>
    <lineage>
        <taxon>Bacteria</taxon>
        <taxon>Pseudomonadati</taxon>
        <taxon>Pseudomonadota</taxon>
        <taxon>Alphaproteobacteria</taxon>
        <taxon>Sphingomonadales</taxon>
        <taxon>Sphingomonadaceae</taxon>
        <taxon>Novosphingobium</taxon>
    </lineage>
</organism>
<dbReference type="GO" id="GO:0006529">
    <property type="term" value="P:asparagine biosynthetic process"/>
    <property type="evidence" value="ECO:0007669"/>
    <property type="project" value="InterPro"/>
</dbReference>
<dbReference type="Gene3D" id="3.40.50.620">
    <property type="entry name" value="HUPs"/>
    <property type="match status" value="1"/>
</dbReference>
<dbReference type="InterPro" id="IPR014729">
    <property type="entry name" value="Rossmann-like_a/b/a_fold"/>
</dbReference>
<gene>
    <name evidence="5" type="ORF">GGQ88_001354</name>
</gene>
<dbReference type="PANTHER" id="PTHR43284">
    <property type="entry name" value="ASPARAGINE SYNTHETASE (GLUTAMINE-HYDROLYZING)"/>
    <property type="match status" value="1"/>
</dbReference>
<comment type="catalytic activity">
    <reaction evidence="3">
        <text>L-aspartate + L-glutamine + ATP + H2O = L-asparagine + L-glutamate + AMP + diphosphate + H(+)</text>
        <dbReference type="Rhea" id="RHEA:12228"/>
        <dbReference type="ChEBI" id="CHEBI:15377"/>
        <dbReference type="ChEBI" id="CHEBI:15378"/>
        <dbReference type="ChEBI" id="CHEBI:29985"/>
        <dbReference type="ChEBI" id="CHEBI:29991"/>
        <dbReference type="ChEBI" id="CHEBI:30616"/>
        <dbReference type="ChEBI" id="CHEBI:33019"/>
        <dbReference type="ChEBI" id="CHEBI:58048"/>
        <dbReference type="ChEBI" id="CHEBI:58359"/>
        <dbReference type="ChEBI" id="CHEBI:456215"/>
        <dbReference type="EC" id="6.3.5.4"/>
    </reaction>
</comment>
<evidence type="ECO:0000313" key="5">
    <source>
        <dbReference type="EMBL" id="MBB3860093.1"/>
    </source>
</evidence>
<dbReference type="EMBL" id="JACICY010000002">
    <property type="protein sequence ID" value="MBB3860093.1"/>
    <property type="molecule type" value="Genomic_DNA"/>
</dbReference>
<dbReference type="Pfam" id="PF00733">
    <property type="entry name" value="Asn_synthase"/>
    <property type="match status" value="1"/>
</dbReference>
<evidence type="ECO:0000256" key="3">
    <source>
        <dbReference type="ARBA" id="ARBA00048741"/>
    </source>
</evidence>
<feature type="domain" description="Asparagine synthetase" evidence="4">
    <location>
        <begin position="243"/>
        <end position="614"/>
    </location>
</feature>
<comment type="caution">
    <text evidence="5">The sequence shown here is derived from an EMBL/GenBank/DDBJ whole genome shotgun (WGS) entry which is preliminary data.</text>
</comment>
<dbReference type="SUPFAM" id="SSF56235">
    <property type="entry name" value="N-terminal nucleophile aminohydrolases (Ntn hydrolases)"/>
    <property type="match status" value="1"/>
</dbReference>
<dbReference type="GO" id="GO:0004066">
    <property type="term" value="F:asparagine synthase (glutamine-hydrolyzing) activity"/>
    <property type="evidence" value="ECO:0007669"/>
    <property type="project" value="UniProtKB-EC"/>
</dbReference>
<keyword evidence="6" id="KW-1185">Reference proteome</keyword>
<comment type="pathway">
    <text evidence="1">Amino-acid biosynthesis; L-asparagine biosynthesis; L-asparagine from L-aspartate (L-Gln route): step 1/1.</text>
</comment>
<evidence type="ECO:0000256" key="2">
    <source>
        <dbReference type="ARBA" id="ARBA00012737"/>
    </source>
</evidence>
<dbReference type="SUPFAM" id="SSF52402">
    <property type="entry name" value="Adenine nucleotide alpha hydrolases-like"/>
    <property type="match status" value="1"/>
</dbReference>
<protein>
    <recommendedName>
        <fullName evidence="2">asparagine synthase (glutamine-hydrolyzing)</fullName>
        <ecNumber evidence="2">6.3.5.4</ecNumber>
    </recommendedName>
</protein>
<dbReference type="EC" id="6.3.5.4" evidence="2"/>
<name>A0A7W5ZUB8_9SPHN</name>
<keyword evidence="5" id="KW-0436">Ligase</keyword>
<evidence type="ECO:0000256" key="1">
    <source>
        <dbReference type="ARBA" id="ARBA00005187"/>
    </source>
</evidence>
<dbReference type="GO" id="GO:0005829">
    <property type="term" value="C:cytosol"/>
    <property type="evidence" value="ECO:0007669"/>
    <property type="project" value="TreeGrafter"/>
</dbReference>
<dbReference type="Proteomes" id="UP000562395">
    <property type="component" value="Unassembled WGS sequence"/>
</dbReference>
<dbReference type="InterPro" id="IPR001962">
    <property type="entry name" value="Asn_synthase"/>
</dbReference>
<sequence length="649" mass="72433">MRPEILLASVAVDFGETEWFTESWERVVRSMTLGKAGDVGHGRSPGAALAWREAKPVPAGRSVQMRRTPVRMQEDGSTTILAGRLYRTDELATRFGLPSSTDPADIYARVHARYGDACDTIIVGDYAALQWFPQTRTLRLARSPTSSMPLHVWREGERLVVSSLPGPILASGVPSRINDDHLADTLLLNTLDGVSSWYAGMHRVPSGTCEIHDPSGIRRRRFWSIGEVPEVRFATDSEYVEALDDLFEEAVRETMHGASTPAILLSGGFDSQAVASYAVGNLGDGTPLRSFTSIPMAGHITPDRPHVFGDESDHVRALCAMYPRIEPHFVDAADYTYGERQARHLLVGGWPALNESNVHWVHAAMERASGLGCDVLLTGNYGNAGFSYDGLTGYPDWLRSGQWARLLREIGKSPDERPFWRKLLSMAVMPHVPLAWRRRIDRHRRWRASPFTDWCSMREHYARQSGALARADAIGADIDFYDVRSSAEWRRSVAESLASLTPEIDLGFRLLYGLPSRDPTAYPPLLAFCAGVPDEQYLRDGQSRWLARRLLKGRVPDMVWQEERAGAQSLDWPVRFSRDRERLLGDLTAMKDDPRLADVFDLDRMIATLAEWDGTDHPASRSGTRINSGIGRGMAMARFVSFVEGRNVG</sequence>
<evidence type="ECO:0000313" key="6">
    <source>
        <dbReference type="Proteomes" id="UP000562395"/>
    </source>
</evidence>
<dbReference type="PANTHER" id="PTHR43284:SF1">
    <property type="entry name" value="ASPARAGINE SYNTHETASE"/>
    <property type="match status" value="1"/>
</dbReference>